<proteinExistence type="predicted"/>
<sequence>MGVNTMNSSNPTIPSLIRPVVPTSVPFTYRDGLTMLQLIECLKHNLDRLQEYVNGVMDNVNKALKDQTTQNQDTLDKAQQAVQDAADAVRQAQNALGQYQNIVDSVNNAITTANSAIDRLEALGVTDPEAATELKNTIQQTAIDLAALTERVTTAEGNITELRTKGTEIENNLTNTTSMTQINKADIAGINANLDALHANTVSDAENLYNTVQKLDNSNHLVIIGDSFSTSAREDVWWANLPENCKHLEVHNYAVGGTGFIQDSGTNPGNTFTQQIDKAIADETFPNDRVSHVIIYGGYNDWAYGKTAEDEKSAVRAAYMNAVSNFPNANVILCFGNIGMANGVKKYNTWKNWVKAVQGSLYTNGVPFVQSDLWLAGYTPVVFEGDELHPNNIGEGIICSHMAALIMGWQTSGERLIIQKGDSSTMNYVEMWYNDLTGIVSLYGKQSPANSTATGQQMLLDLGGYPPIIGDENNPLFGCAWYMSGAQAGKVRSVCFSPVNKRVYINISEEFTNPSTLAVYFNCHYHV</sequence>
<protein>
    <submittedName>
        <fullName evidence="2">Hydrolase</fullName>
    </submittedName>
</protein>
<dbReference type="SUPFAM" id="SSF52266">
    <property type="entry name" value="SGNH hydrolase"/>
    <property type="match status" value="1"/>
</dbReference>
<keyword evidence="1" id="KW-0175">Coiled coil</keyword>
<evidence type="ECO:0000313" key="2">
    <source>
        <dbReference type="EMBL" id="DAD90362.1"/>
    </source>
</evidence>
<feature type="coiled-coil region" evidence="1">
    <location>
        <begin position="131"/>
        <end position="165"/>
    </location>
</feature>
<dbReference type="Gene3D" id="3.40.50.1110">
    <property type="entry name" value="SGNH hydrolase"/>
    <property type="match status" value="1"/>
</dbReference>
<dbReference type="SUPFAM" id="SSF57997">
    <property type="entry name" value="Tropomyosin"/>
    <property type="match status" value="1"/>
</dbReference>
<reference evidence="2" key="1">
    <citation type="journal article" date="2021" name="Proc. Natl. Acad. Sci. U.S.A.">
        <title>A Catalog of Tens of Thousands of Viruses from Human Metagenomes Reveals Hidden Associations with Chronic Diseases.</title>
        <authorList>
            <person name="Tisza M.J."/>
            <person name="Buck C.B."/>
        </authorList>
    </citation>
    <scope>NUCLEOTIDE SEQUENCE</scope>
    <source>
        <strain evidence="2">CtcKt3</strain>
    </source>
</reference>
<dbReference type="InterPro" id="IPR036514">
    <property type="entry name" value="SGNH_hydro_sf"/>
</dbReference>
<keyword evidence="2" id="KW-0378">Hydrolase</keyword>
<accession>A0A8S5N7X2</accession>
<dbReference type="GO" id="GO:0016787">
    <property type="term" value="F:hydrolase activity"/>
    <property type="evidence" value="ECO:0007669"/>
    <property type="project" value="UniProtKB-KW"/>
</dbReference>
<organism evidence="2">
    <name type="scientific">Podoviridae sp. ctcKt3</name>
    <dbReference type="NCBI Taxonomy" id="2826566"/>
    <lineage>
        <taxon>Viruses</taxon>
        <taxon>Duplodnaviria</taxon>
        <taxon>Heunggongvirae</taxon>
        <taxon>Uroviricota</taxon>
        <taxon>Caudoviricetes</taxon>
    </lineage>
</organism>
<dbReference type="CDD" id="cd00229">
    <property type="entry name" value="SGNH_hydrolase"/>
    <property type="match status" value="1"/>
</dbReference>
<dbReference type="EMBL" id="BK015084">
    <property type="protein sequence ID" value="DAD90362.1"/>
    <property type="molecule type" value="Genomic_DNA"/>
</dbReference>
<evidence type="ECO:0000256" key="1">
    <source>
        <dbReference type="SAM" id="Coils"/>
    </source>
</evidence>
<name>A0A8S5N7X2_9CAUD</name>
<dbReference type="Gene3D" id="1.20.120.330">
    <property type="entry name" value="Nucleotidyltransferases domain 2"/>
    <property type="match status" value="1"/>
</dbReference>